<keyword evidence="4" id="KW-1185">Reference proteome</keyword>
<proteinExistence type="predicted"/>
<feature type="signal peptide" evidence="1">
    <location>
        <begin position="1"/>
        <end position="26"/>
    </location>
</feature>
<evidence type="ECO:0000313" key="3">
    <source>
        <dbReference type="EMBL" id="MBE9666173.1"/>
    </source>
</evidence>
<comment type="caution">
    <text evidence="3">The sequence shown here is derived from an EMBL/GenBank/DDBJ whole genome shotgun (WGS) entry which is preliminary data.</text>
</comment>
<organism evidence="3 4">
    <name type="scientific">Mucilaginibacter boryungensis</name>
    <dbReference type="NCBI Taxonomy" id="768480"/>
    <lineage>
        <taxon>Bacteria</taxon>
        <taxon>Pseudomonadati</taxon>
        <taxon>Bacteroidota</taxon>
        <taxon>Sphingobacteriia</taxon>
        <taxon>Sphingobacteriales</taxon>
        <taxon>Sphingobacteriaceae</taxon>
        <taxon>Mucilaginibacter</taxon>
    </lineage>
</organism>
<dbReference type="InterPro" id="IPR058789">
    <property type="entry name" value="ApnL_C"/>
</dbReference>
<dbReference type="Pfam" id="PF25839">
    <property type="entry name" value="Apionate_lact_C"/>
    <property type="match status" value="1"/>
</dbReference>
<keyword evidence="1" id="KW-0732">Signal</keyword>
<dbReference type="SUPFAM" id="SSF51445">
    <property type="entry name" value="(Trans)glycosidases"/>
    <property type="match status" value="1"/>
</dbReference>
<evidence type="ECO:0000313" key="4">
    <source>
        <dbReference type="Proteomes" id="UP000632774"/>
    </source>
</evidence>
<protein>
    <submittedName>
        <fullName evidence="3">Glycosyl hydrolase family 39</fullName>
    </submittedName>
</protein>
<evidence type="ECO:0000259" key="2">
    <source>
        <dbReference type="Pfam" id="PF25839"/>
    </source>
</evidence>
<evidence type="ECO:0000256" key="1">
    <source>
        <dbReference type="SAM" id="SignalP"/>
    </source>
</evidence>
<name>A0ABR9XFJ4_9SPHI</name>
<accession>A0ABR9XFJ4</accession>
<feature type="chain" id="PRO_5045793819" evidence="1">
    <location>
        <begin position="27"/>
        <end position="492"/>
    </location>
</feature>
<dbReference type="Proteomes" id="UP000632774">
    <property type="component" value="Unassembled WGS sequence"/>
</dbReference>
<sequence>MKKNITKKLFGVILPALALLPAALHAQKKVNINWDKTLIVSKTTPTLQVVYNPYIKSSSPIYKGTFQALKDLGADYVRYVPWFPYPNAAVAELEPPTKDKTFWDFTHADPAMEDFMKAQEGHSVVINYSTIPVWMWKTKTRVDYPKDADGLMWDYNQGTELRDPSGKEVGEYFARLLSYYTKGGFTDELGKFHKSKYHYNIPYWEVLNEPDLEHKISPQLYTKLYDAIVTEMKKVSPQTKFVGLSLAHETNPEYFEYFLNAKNHKPGVPLEGISYHFYGRPSTNDHVTDSYQFSFFDQANGFLDRVRYIENIRKRLAPNVFTQINELGNILLDHDYKDPIEDRYWNLSGAMYAYLFIELNKLGIDVVGESQLVGYPTQFPDVSMMNWKNGKPNARYWVLRLIKTNFGPGDKLVTTSISNQNLMGQAFVTTKGKKLLLVNRSEKEQSLELPDATGATVNYVDLTTGDNPIGQTQLNSNTITLKPFAVTVVSWK</sequence>
<dbReference type="Gene3D" id="3.20.20.80">
    <property type="entry name" value="Glycosidases"/>
    <property type="match status" value="1"/>
</dbReference>
<reference evidence="3 4" key="1">
    <citation type="submission" date="2020-10" db="EMBL/GenBank/DDBJ databases">
        <title>Mucilaginibacter mali sp. nov., isolated from rhizosphere soil of apple orchard.</title>
        <authorList>
            <person name="Lee J.-S."/>
            <person name="Kim H.S."/>
            <person name="Kim J.-S."/>
        </authorList>
    </citation>
    <scope>NUCLEOTIDE SEQUENCE [LARGE SCALE GENOMIC DNA]</scope>
    <source>
        <strain evidence="3 4">KCTC 23157</strain>
    </source>
</reference>
<feature type="domain" description="D-apionate lactonase C-terminal" evidence="2">
    <location>
        <begin position="425"/>
        <end position="489"/>
    </location>
</feature>
<gene>
    <name evidence="3" type="ORF">IRJ18_07355</name>
</gene>
<dbReference type="EMBL" id="JADFFM010000001">
    <property type="protein sequence ID" value="MBE9666173.1"/>
    <property type="molecule type" value="Genomic_DNA"/>
</dbReference>
<dbReference type="InterPro" id="IPR017853">
    <property type="entry name" value="GH"/>
</dbReference>
<dbReference type="GO" id="GO:0016787">
    <property type="term" value="F:hydrolase activity"/>
    <property type="evidence" value="ECO:0007669"/>
    <property type="project" value="UniProtKB-KW"/>
</dbReference>
<keyword evidence="3" id="KW-0378">Hydrolase</keyword>
<dbReference type="RefSeq" id="WP_194105545.1">
    <property type="nucleotide sequence ID" value="NZ_JADFFM010000001.1"/>
</dbReference>